<dbReference type="Pfam" id="PF13116">
    <property type="entry name" value="YhdP"/>
    <property type="match status" value="1"/>
</dbReference>
<sequence length="980" mass="111598">MLKIVKAISLFFVLFFIISGISLFYGIKIDSFSFSNFTISKFYLKLDKKLILKTEKIVTNFKSSSEDNSLKGLYQKLSNLNILLKLFKEIDIKELKVNDSSISIHLDNSFLYLDNKFINIASDLKVEDHLIKMDIYSIYLKKEDLAFFGNIKVDLNEKIASFLGKYDYRDIKGEINAKFSKKYLDFYIDTANSIKSIGFLKEYFRLDSVAEEWMYDNVEGDIKLNYLYGKVDLKNYEPIINSIKGQAVIKNAKIRFNKAAKTVDTPTLTIDYENDKLSFNLENPIYNTSKIYGSNVYITDLTSMQKGTVFVDLKSDSILNSDVLEILKAYEINLPLIQTSGTLDSKLLLTIPYLALKEMHVDGEFKAINADFKLGNFDFFASTADVSLKDNDVYINNSYIKHKEMLSGNLKLKIDTKKEVAQGEIKIDELNIKNDNKEILFIKDKLSKIDIDFSDKTKIKLDDFKSDIEIKDDYLQIVVNDLNSLYDYSTLLKEIGLSKGDLTVDIYDENKIDFKVNAIGLNLPFKKENKKIENLTATGVLRNEAILIKTNDDSISIVLESNKTPIIKLKKVDLILSEGTGFEGKEYPTVNIELRGSKIELDKEHIFNALWANLYLNKKVVEFEGEGLDLDLPISKNGKIVTNLQIRGVYKDNLVELKSKDKGLSLKYDIPKEKIDLKLKGYDIVYNTNDEEKENIKTSYYVKGENSNIIINEKHIARATNYSFIFEKKHTRIDLNNGATSFFYEKDRNDNITLSATNMTDNFLNPLIGKNLIKGGYVNVLAKGKDTYISGNAYFNETKIVDLAILNNLIILVNTSPAIINPFLAIPSVVGMATNGGFNLNGYRITEGKVEFSYSFVDKFLNMNKLNTEGNGIDFDGYTTIDFKTSAVDAKLKMIFFKDYSKLVNYIPVINYILLGDEKRVDTEVTIYGTLEEPKYKTNFIEEGVSAPVNFLKRVFTTPIDLIKSIGSSNKEEEEATKSE</sequence>
<evidence type="ECO:0000313" key="2">
    <source>
        <dbReference type="EMBL" id="RXJ70046.1"/>
    </source>
</evidence>
<dbReference type="Proteomes" id="UP000290172">
    <property type="component" value="Unassembled WGS sequence"/>
</dbReference>
<feature type="domain" description="YhdP central" evidence="1">
    <location>
        <begin position="227"/>
        <end position="935"/>
    </location>
</feature>
<dbReference type="RefSeq" id="WP_128977899.1">
    <property type="nucleotide sequence ID" value="NZ_PDKJ01000001.1"/>
</dbReference>
<evidence type="ECO:0000259" key="1">
    <source>
        <dbReference type="Pfam" id="PF13116"/>
    </source>
</evidence>
<dbReference type="EMBL" id="PDKJ01000001">
    <property type="protein sequence ID" value="RXJ70046.1"/>
    <property type="molecule type" value="Genomic_DNA"/>
</dbReference>
<protein>
    <recommendedName>
        <fullName evidence="1">YhdP central domain-containing protein</fullName>
    </recommendedName>
</protein>
<organism evidence="2 3">
    <name type="scientific">Halarcobacter ebronensis</name>
    <dbReference type="NCBI Taxonomy" id="1462615"/>
    <lineage>
        <taxon>Bacteria</taxon>
        <taxon>Pseudomonadati</taxon>
        <taxon>Campylobacterota</taxon>
        <taxon>Epsilonproteobacteria</taxon>
        <taxon>Campylobacterales</taxon>
        <taxon>Arcobacteraceae</taxon>
        <taxon>Halarcobacter</taxon>
    </lineage>
</organism>
<accession>A0A4Q0YHD5</accession>
<name>A0A4Q0YHD5_9BACT</name>
<evidence type="ECO:0000313" key="3">
    <source>
        <dbReference type="Proteomes" id="UP000290172"/>
    </source>
</evidence>
<dbReference type="AlphaFoldDB" id="A0A4Q0YHD5"/>
<reference evidence="2 3" key="1">
    <citation type="submission" date="2017-10" db="EMBL/GenBank/DDBJ databases">
        <title>Genomics of the genus Arcobacter.</title>
        <authorList>
            <person name="Perez-Cataluna A."/>
            <person name="Figueras M.J."/>
        </authorList>
    </citation>
    <scope>NUCLEOTIDE SEQUENCE [LARGE SCALE GENOMIC DNA]</scope>
    <source>
        <strain evidence="2 3">CECT 8993</strain>
    </source>
</reference>
<dbReference type="InterPro" id="IPR025263">
    <property type="entry name" value="YhdP_central"/>
</dbReference>
<proteinExistence type="predicted"/>
<gene>
    <name evidence="2" type="ORF">CRV08_00335</name>
</gene>
<comment type="caution">
    <text evidence="2">The sequence shown here is derived from an EMBL/GenBank/DDBJ whole genome shotgun (WGS) entry which is preliminary data.</text>
</comment>